<dbReference type="AlphaFoldDB" id="A0AAX3JCC8"/>
<evidence type="ECO:0000313" key="2">
    <source>
        <dbReference type="EMBL" id="VXC59802.1"/>
    </source>
</evidence>
<evidence type="ECO:0000313" key="3">
    <source>
        <dbReference type="Proteomes" id="UP000433737"/>
    </source>
</evidence>
<dbReference type="Proteomes" id="UP000433737">
    <property type="component" value="Unassembled WGS sequence"/>
</dbReference>
<accession>A0AAX3JCC8</accession>
<name>A0AAX3JCC8_9GAMM</name>
<evidence type="ECO:0000256" key="1">
    <source>
        <dbReference type="SAM" id="MobiDB-lite"/>
    </source>
</evidence>
<feature type="compositionally biased region" description="Low complexity" evidence="1">
    <location>
        <begin position="249"/>
        <end position="264"/>
    </location>
</feature>
<sequence length="264" mass="28810">MTQYIISKTTAIEVNEKNEIGPANLEIALVAALGFEPQEVEGVTVWVNKDERYWLLHSQELPEDAAKRQEAVDAINEKTGALPLAPTMDKSFAQLLMRQMSMNVTGEAFVDGSLTGAWRVETVSPYMPHNAKLHGVLTGRLQHVSVVHTSLPLAVCVLFLQALGVGQHAYVYIPDGAEAEPQLIYITVQNEKALKEMAPETSLFRMEGLDKFAVVGLDADMVKEAIEKAQLQRTILLAKAKTDAPQPQPELVAAAAAAEPQKAE</sequence>
<dbReference type="RefSeq" id="WP_159224237.1">
    <property type="nucleotide sequence ID" value="NZ_LR733503.1"/>
</dbReference>
<gene>
    <name evidence="2" type="ORF">PANT111_560059</name>
</gene>
<feature type="region of interest" description="Disordered" evidence="1">
    <location>
        <begin position="242"/>
        <end position="264"/>
    </location>
</feature>
<organism evidence="2 3">
    <name type="scientific">Pantoea brenneri</name>
    <dbReference type="NCBI Taxonomy" id="472694"/>
    <lineage>
        <taxon>Bacteria</taxon>
        <taxon>Pseudomonadati</taxon>
        <taxon>Pseudomonadota</taxon>
        <taxon>Gammaproteobacteria</taxon>
        <taxon>Enterobacterales</taxon>
        <taxon>Erwiniaceae</taxon>
        <taxon>Pantoea</taxon>
    </lineage>
</organism>
<reference evidence="2 3" key="1">
    <citation type="submission" date="2019-10" db="EMBL/GenBank/DDBJ databases">
        <authorList>
            <person name="Karimi E."/>
        </authorList>
    </citation>
    <scope>NUCLEOTIDE SEQUENCE [LARGE SCALE GENOMIC DNA]</scope>
    <source>
        <strain evidence="2">Pantoea sp. 111</strain>
    </source>
</reference>
<proteinExistence type="predicted"/>
<comment type="caution">
    <text evidence="2">The sequence shown here is derived from an EMBL/GenBank/DDBJ whole genome shotgun (WGS) entry which is preliminary data.</text>
</comment>
<protein>
    <submittedName>
        <fullName evidence="2">Uncharacterized protein</fullName>
    </submittedName>
</protein>
<dbReference type="EMBL" id="CABWMH010000052">
    <property type="protein sequence ID" value="VXC59802.1"/>
    <property type="molecule type" value="Genomic_DNA"/>
</dbReference>